<dbReference type="Gene3D" id="1.10.287.1490">
    <property type="match status" value="1"/>
</dbReference>
<gene>
    <name evidence="2" type="primary">Fhad1-002</name>
</gene>
<feature type="coiled-coil region" evidence="1">
    <location>
        <begin position="453"/>
        <end position="518"/>
    </location>
</feature>
<sequence>MEQLKKALNEKSEKEMVYQQQIHEKLQKIKNLEDTEKQLRTELSDLENQNKLQSLVLNDQLTSAKQEISQEIEQYKEEIQQHSITIVTLEKQTQTLASEKIFLENTVKKLKENLMAKETELQESSPTVAHTSPVHSADITAMEQTIALLKSQLLHANHQIHMQQDAIVGLQRDLSGAQARISDMTGELSESQKQELEHNRQTIKHQEIELNTLRQQLLKMTALVDSQKSQMQTTQKELIECKKNYMQVKGTIDCSMEDLKSQNNESQTDEMNHDTEMQLKEGKIATELSGIGAICRGERHENVIARQREALAELRGRIKALEQVRPPLPSQEQALQQVILLKKELAEIRAKQAMEEDQIARAQMKLEHESQDSQQLIRTANTRASIERTTREHLEEGVAQSEKSYMDIMNSIAGLLGIGALKGMRTMQHVPQDEIDKLSNDRRSDLEIISTRIRSMLQRLDRKEHLLQGYEKDLSKLREAESFASKKSSRLAMLTQELVDKSQEIDHLREALTRTREAVEVEKRLNKAIKQRRVSK</sequence>
<accession>A0A6F9DD15</accession>
<evidence type="ECO:0000256" key="1">
    <source>
        <dbReference type="SAM" id="Coils"/>
    </source>
</evidence>
<evidence type="ECO:0000313" key="2">
    <source>
        <dbReference type="EMBL" id="CAB3246036.1"/>
    </source>
</evidence>
<name>A0A6F9DD15_9ASCI</name>
<dbReference type="AlphaFoldDB" id="A0A6F9DD15"/>
<reference evidence="2" key="1">
    <citation type="submission" date="2020-04" db="EMBL/GenBank/DDBJ databases">
        <authorList>
            <person name="Neveu A P."/>
        </authorList>
    </citation>
    <scope>NUCLEOTIDE SEQUENCE</scope>
    <source>
        <tissue evidence="2">Whole embryo</tissue>
    </source>
</reference>
<proteinExistence type="evidence at transcript level"/>
<keyword evidence="1" id="KW-0175">Coiled coil</keyword>
<feature type="coiled-coil region" evidence="1">
    <location>
        <begin position="1"/>
        <end position="120"/>
    </location>
</feature>
<protein>
    <submittedName>
        <fullName evidence="2">Forkhead-associated domain-containing protein 1-like</fullName>
    </submittedName>
</protein>
<feature type="coiled-coil region" evidence="1">
    <location>
        <begin position="196"/>
        <end position="244"/>
    </location>
</feature>
<feature type="coiled-coil region" evidence="1">
    <location>
        <begin position="304"/>
        <end position="365"/>
    </location>
</feature>
<organism evidence="2">
    <name type="scientific">Phallusia mammillata</name>
    <dbReference type="NCBI Taxonomy" id="59560"/>
    <lineage>
        <taxon>Eukaryota</taxon>
        <taxon>Metazoa</taxon>
        <taxon>Chordata</taxon>
        <taxon>Tunicata</taxon>
        <taxon>Ascidiacea</taxon>
        <taxon>Phlebobranchia</taxon>
        <taxon>Ascidiidae</taxon>
        <taxon>Phallusia</taxon>
    </lineage>
</organism>
<dbReference type="EMBL" id="LR785177">
    <property type="protein sequence ID" value="CAB3246036.1"/>
    <property type="molecule type" value="mRNA"/>
</dbReference>